<sequence length="709" mass="74335">MEQWCFQDGASWRPYDAKSQKAIASCLRSGRKSCIMWPYKLDLNQNTQTNTETGSVRAIAKKVVDSVGGSAGSVGLVCCRLGPPQPVYPPNEIAGRRTAPLPRDGVSTGDPNARYDHFRAPRADHILREADFDYGTELAQLAATGPPPAGFSPRTPPPPGALALDVDAEGRVRERERIMRLRESCYYQFCCCTCCSDELYKYSPERDDAQERAAAAAHGAFVDEARGTLVVTRHAYRAVVPKNYTTTDQYGHKFAGIGIGAHDVSERGFAVPLRYCRVAAVPAGSVARRPLLLDPKVSDCKVEGSVVVVSCVPTEAASLEVVVACIDVGPAGNAGAFVAAAARAAAAAPPVSAADRAAYDEWFVATLARSGQTKGPGQFRKFVGGLPTGPAAYRSASTDWFGGGATIRELGIRLGSGNVVFQTKRTNPVVFEHVNTGDQLHGIDGRQLPAGGKKAAKALGSPEFWGGSAASGTGAGLFTTQTPVYNPARVYSAPPVDAGVARTATLAAAAPPTIVSAGGLGAVGVADGDVILKAVVNGARVDAAAMDGAAFAAALASAAGSVVLESVLTLRDPVFGQDPCVQRSLPWCDISEANRTALPTTMLGVQNATPVDANMPPQAPGWFWQEADGRWIPYRARDSDELDRMKATGRPNAIVAGVYKVDFLTMTQTNTRTGFRRPVCHSDGTGEATVIHAQPAPVSGVVAVGTVVA</sequence>
<gene>
    <name evidence="3" type="ORF">PECAL_3P11790</name>
</gene>
<reference evidence="3" key="1">
    <citation type="submission" date="2021-11" db="EMBL/GenBank/DDBJ databases">
        <authorList>
            <consortium name="Genoscope - CEA"/>
            <person name="William W."/>
        </authorList>
    </citation>
    <scope>NUCLEOTIDE SEQUENCE</scope>
</reference>
<name>A0A8J2X256_9STRA</name>
<evidence type="ECO:0000259" key="2">
    <source>
        <dbReference type="PROSITE" id="PS50918"/>
    </source>
</evidence>
<evidence type="ECO:0000313" key="4">
    <source>
        <dbReference type="Proteomes" id="UP000789595"/>
    </source>
</evidence>
<feature type="domain" description="WWE" evidence="2">
    <location>
        <begin position="608"/>
        <end position="681"/>
    </location>
</feature>
<dbReference type="AlphaFoldDB" id="A0A8J2X256"/>
<dbReference type="Proteomes" id="UP000789595">
    <property type="component" value="Unassembled WGS sequence"/>
</dbReference>
<comment type="caution">
    <text evidence="3">The sequence shown here is derived from an EMBL/GenBank/DDBJ whole genome shotgun (WGS) entry which is preliminary data.</text>
</comment>
<dbReference type="EMBL" id="CAKKNE010000003">
    <property type="protein sequence ID" value="CAH0371246.1"/>
    <property type="molecule type" value="Genomic_DNA"/>
</dbReference>
<evidence type="ECO:0000256" key="1">
    <source>
        <dbReference type="SAM" id="MobiDB-lite"/>
    </source>
</evidence>
<feature type="region of interest" description="Disordered" evidence="1">
    <location>
        <begin position="89"/>
        <end position="115"/>
    </location>
</feature>
<dbReference type="InterPro" id="IPR037197">
    <property type="entry name" value="WWE_dom_sf"/>
</dbReference>
<evidence type="ECO:0000313" key="3">
    <source>
        <dbReference type="EMBL" id="CAH0371246.1"/>
    </source>
</evidence>
<dbReference type="Pfam" id="PF02825">
    <property type="entry name" value="WWE"/>
    <property type="match status" value="2"/>
</dbReference>
<accession>A0A8J2X256</accession>
<feature type="domain" description="WWE" evidence="2">
    <location>
        <begin position="1"/>
        <end position="61"/>
    </location>
</feature>
<dbReference type="InterPro" id="IPR004170">
    <property type="entry name" value="WWE_dom"/>
</dbReference>
<protein>
    <recommendedName>
        <fullName evidence="2">WWE domain-containing protein</fullName>
    </recommendedName>
</protein>
<organism evidence="3 4">
    <name type="scientific">Pelagomonas calceolata</name>
    <dbReference type="NCBI Taxonomy" id="35677"/>
    <lineage>
        <taxon>Eukaryota</taxon>
        <taxon>Sar</taxon>
        <taxon>Stramenopiles</taxon>
        <taxon>Ochrophyta</taxon>
        <taxon>Pelagophyceae</taxon>
        <taxon>Pelagomonadales</taxon>
        <taxon>Pelagomonadaceae</taxon>
        <taxon>Pelagomonas</taxon>
    </lineage>
</organism>
<dbReference type="Gene3D" id="3.30.720.50">
    <property type="match status" value="2"/>
</dbReference>
<proteinExistence type="predicted"/>
<keyword evidence="4" id="KW-1185">Reference proteome</keyword>
<dbReference type="PROSITE" id="PS50918">
    <property type="entry name" value="WWE"/>
    <property type="match status" value="2"/>
</dbReference>
<dbReference type="SUPFAM" id="SSF117839">
    <property type="entry name" value="WWE domain"/>
    <property type="match status" value="2"/>
</dbReference>